<dbReference type="PANTHER" id="PTHR13633">
    <property type="entry name" value="MITOCHONDRIAL TRANSCRIPTION RESCUE FACTOR 1"/>
    <property type="match status" value="1"/>
</dbReference>
<dbReference type="Pfam" id="PF25818">
    <property type="entry name" value="MTRES1_C"/>
    <property type="match status" value="1"/>
</dbReference>
<dbReference type="EMBL" id="KQ414815">
    <property type="protein sequence ID" value="KOC60521.1"/>
    <property type="molecule type" value="Genomic_DNA"/>
</dbReference>
<keyword evidence="1" id="KW-0694">RNA-binding</keyword>
<dbReference type="GO" id="GO:0005739">
    <property type="term" value="C:mitochondrion"/>
    <property type="evidence" value="ECO:0007669"/>
    <property type="project" value="TreeGrafter"/>
</dbReference>
<evidence type="ECO:0000313" key="3">
    <source>
        <dbReference type="EMBL" id="KOC60521.1"/>
    </source>
</evidence>
<dbReference type="PROSITE" id="PS50889">
    <property type="entry name" value="S4"/>
    <property type="match status" value="1"/>
</dbReference>
<accession>A0A0L7QPW1</accession>
<dbReference type="STRING" id="597456.A0A0L7QPW1"/>
<dbReference type="PANTHER" id="PTHR13633:SF3">
    <property type="entry name" value="MITOCHONDRIAL TRANSCRIPTION RESCUE FACTOR 1"/>
    <property type="match status" value="1"/>
</dbReference>
<evidence type="ECO:0000256" key="1">
    <source>
        <dbReference type="PROSITE-ProRule" id="PRU00182"/>
    </source>
</evidence>
<proteinExistence type="predicted"/>
<sequence length="137" mass="15595">NKHEEQEQENEGELDVDDYLNTEKAKIIKSTVPSLRLDVVAKVGFGISRTKLEKEFYKSNLRLNGNKCLKKSEMVQIGDEIDYIVSKSPDNPANLIVNRCILLSANINSESDVILVKLVQNKSLLIEDYNDKWNKAK</sequence>
<dbReference type="SUPFAM" id="SSF55174">
    <property type="entry name" value="Alpha-L RNA-binding motif"/>
    <property type="match status" value="1"/>
</dbReference>
<dbReference type="GO" id="GO:1903108">
    <property type="term" value="P:regulation of mitochondrial transcription"/>
    <property type="evidence" value="ECO:0007669"/>
    <property type="project" value="TreeGrafter"/>
</dbReference>
<name>A0A0L7QPW1_9HYME</name>
<evidence type="ECO:0000313" key="4">
    <source>
        <dbReference type="Proteomes" id="UP000053825"/>
    </source>
</evidence>
<protein>
    <submittedName>
        <fullName evidence="3">Uncharacterized protein C6orf203 like protein</fullName>
    </submittedName>
</protein>
<dbReference type="AlphaFoldDB" id="A0A0L7QPW1"/>
<gene>
    <name evidence="3" type="ORF">WH47_08010</name>
</gene>
<dbReference type="InterPro" id="IPR057896">
    <property type="entry name" value="MTRES1_C"/>
</dbReference>
<reference evidence="3 4" key="1">
    <citation type="submission" date="2015-07" db="EMBL/GenBank/DDBJ databases">
        <title>The genome of Habropoda laboriosa.</title>
        <authorList>
            <person name="Pan H."/>
            <person name="Kapheim K."/>
        </authorList>
    </citation>
    <scope>NUCLEOTIDE SEQUENCE [LARGE SCALE GENOMIC DNA]</scope>
    <source>
        <strain evidence="3">0110345459</strain>
    </source>
</reference>
<feature type="non-terminal residue" evidence="3">
    <location>
        <position position="1"/>
    </location>
</feature>
<feature type="domain" description="Mitochondrial transcription rescue factor 1 C-terminal" evidence="2">
    <location>
        <begin position="29"/>
        <end position="122"/>
    </location>
</feature>
<dbReference type="GO" id="GO:0003723">
    <property type="term" value="F:RNA binding"/>
    <property type="evidence" value="ECO:0007669"/>
    <property type="project" value="UniProtKB-KW"/>
</dbReference>
<dbReference type="OrthoDB" id="4150at2759"/>
<keyword evidence="4" id="KW-1185">Reference proteome</keyword>
<dbReference type="Proteomes" id="UP000053825">
    <property type="component" value="Unassembled WGS sequence"/>
</dbReference>
<organism evidence="3 4">
    <name type="scientific">Habropoda laboriosa</name>
    <dbReference type="NCBI Taxonomy" id="597456"/>
    <lineage>
        <taxon>Eukaryota</taxon>
        <taxon>Metazoa</taxon>
        <taxon>Ecdysozoa</taxon>
        <taxon>Arthropoda</taxon>
        <taxon>Hexapoda</taxon>
        <taxon>Insecta</taxon>
        <taxon>Pterygota</taxon>
        <taxon>Neoptera</taxon>
        <taxon>Endopterygota</taxon>
        <taxon>Hymenoptera</taxon>
        <taxon>Apocrita</taxon>
        <taxon>Aculeata</taxon>
        <taxon>Apoidea</taxon>
        <taxon>Anthophila</taxon>
        <taxon>Apidae</taxon>
        <taxon>Habropoda</taxon>
    </lineage>
</organism>
<evidence type="ECO:0000259" key="2">
    <source>
        <dbReference type="Pfam" id="PF25818"/>
    </source>
</evidence>